<proteinExistence type="predicted"/>
<comment type="caution">
    <text evidence="1">The sequence shown here is derived from an EMBL/GenBank/DDBJ whole genome shotgun (WGS) entry which is preliminary data.</text>
</comment>
<evidence type="ECO:0000313" key="2">
    <source>
        <dbReference type="Proteomes" id="UP000615446"/>
    </source>
</evidence>
<sequence>MSYRVKIDTLALVLQDRKCVKGKKEHLKKRNIWKTWINALCLSRNIPKLYSHLPKFGEVKKRTLKYKYGIKKFKVRCNKRIKTSIKNTFFLSILI</sequence>
<reference evidence="1" key="1">
    <citation type="submission" date="2019-10" db="EMBL/GenBank/DDBJ databases">
        <title>Conservation and host-specific expression of non-tandemly repeated heterogenous ribosome RNA gene in arbuscular mycorrhizal fungi.</title>
        <authorList>
            <person name="Maeda T."/>
            <person name="Kobayashi Y."/>
            <person name="Nakagawa T."/>
            <person name="Ezawa T."/>
            <person name="Yamaguchi K."/>
            <person name="Bino T."/>
            <person name="Nishimoto Y."/>
            <person name="Shigenobu S."/>
            <person name="Kawaguchi M."/>
        </authorList>
    </citation>
    <scope>NUCLEOTIDE SEQUENCE</scope>
    <source>
        <strain evidence="1">HR1</strain>
    </source>
</reference>
<evidence type="ECO:0000313" key="1">
    <source>
        <dbReference type="EMBL" id="GES95687.1"/>
    </source>
</evidence>
<gene>
    <name evidence="1" type="ORF">RCL2_002234900</name>
</gene>
<accession>A0A8H3LZ10</accession>
<name>A0A8H3LZ10_9GLOM</name>
<dbReference type="AlphaFoldDB" id="A0A8H3LZ10"/>
<dbReference type="Proteomes" id="UP000615446">
    <property type="component" value="Unassembled WGS sequence"/>
</dbReference>
<dbReference type="EMBL" id="BLAL01000244">
    <property type="protein sequence ID" value="GES95687.1"/>
    <property type="molecule type" value="Genomic_DNA"/>
</dbReference>
<protein>
    <submittedName>
        <fullName evidence="1">Uncharacterized protein</fullName>
    </submittedName>
</protein>
<organism evidence="1 2">
    <name type="scientific">Rhizophagus clarus</name>
    <dbReference type="NCBI Taxonomy" id="94130"/>
    <lineage>
        <taxon>Eukaryota</taxon>
        <taxon>Fungi</taxon>
        <taxon>Fungi incertae sedis</taxon>
        <taxon>Mucoromycota</taxon>
        <taxon>Glomeromycotina</taxon>
        <taxon>Glomeromycetes</taxon>
        <taxon>Glomerales</taxon>
        <taxon>Glomeraceae</taxon>
        <taxon>Rhizophagus</taxon>
    </lineage>
</organism>